<organism evidence="2 3">
    <name type="scientific">Vibrio porteresiae DSM 19223</name>
    <dbReference type="NCBI Taxonomy" id="1123496"/>
    <lineage>
        <taxon>Bacteria</taxon>
        <taxon>Pseudomonadati</taxon>
        <taxon>Pseudomonadota</taxon>
        <taxon>Gammaproteobacteria</taxon>
        <taxon>Vibrionales</taxon>
        <taxon>Vibrionaceae</taxon>
        <taxon>Vibrio</taxon>
    </lineage>
</organism>
<gene>
    <name evidence="2" type="ORF">R8Z52_24035</name>
</gene>
<dbReference type="EMBL" id="CP138204">
    <property type="protein sequence ID" value="WPC75986.1"/>
    <property type="molecule type" value="Genomic_DNA"/>
</dbReference>
<name>A0ABZ0QHK9_9VIBR</name>
<protein>
    <submittedName>
        <fullName evidence="2">Cell envelope integrity TolA C-terminal domain-containing protein</fullName>
    </submittedName>
</protein>
<feature type="chain" id="PRO_5046999437" evidence="1">
    <location>
        <begin position="21"/>
        <end position="136"/>
    </location>
</feature>
<dbReference type="Gene3D" id="3.30.1150.10">
    <property type="match status" value="1"/>
</dbReference>
<evidence type="ECO:0000256" key="1">
    <source>
        <dbReference type="SAM" id="SignalP"/>
    </source>
</evidence>
<reference evidence="2 3" key="1">
    <citation type="submission" date="2023-11" db="EMBL/GenBank/DDBJ databases">
        <title>Plant-associative lifestyle of Vibrio porteresiae and its evolutionary dynamics.</title>
        <authorList>
            <person name="Rameshkumar N."/>
            <person name="Kirti K."/>
        </authorList>
    </citation>
    <scope>NUCLEOTIDE SEQUENCE [LARGE SCALE GENOMIC DNA]</scope>
    <source>
        <strain evidence="2 3">MSSRF30</strain>
    </source>
</reference>
<dbReference type="Proteomes" id="UP001304071">
    <property type="component" value="Chromosome 2"/>
</dbReference>
<keyword evidence="3" id="KW-1185">Reference proteome</keyword>
<evidence type="ECO:0000313" key="3">
    <source>
        <dbReference type="Proteomes" id="UP001304071"/>
    </source>
</evidence>
<evidence type="ECO:0000313" key="2">
    <source>
        <dbReference type="EMBL" id="WPC75986.1"/>
    </source>
</evidence>
<proteinExistence type="predicted"/>
<accession>A0ABZ0QHK9</accession>
<dbReference type="RefSeq" id="WP_261896357.1">
    <property type="nucleotide sequence ID" value="NZ_AP024896.1"/>
</dbReference>
<keyword evidence="1" id="KW-0732">Signal</keyword>
<sequence>MKTRLYLCPLLLLFAFPSIATDAQTANTKSYEQQAIKDIFGYQDEFNQTPEQQWAKEVVGIINQELGVTTPFKGLRCKVQIQFTETASIRQIHTNSQNALCDKIYLVIRQHYQFPLPRNAKLLHPIYQSLTLTFVP</sequence>
<feature type="signal peptide" evidence="1">
    <location>
        <begin position="1"/>
        <end position="20"/>
    </location>
</feature>